<evidence type="ECO:0000259" key="3">
    <source>
        <dbReference type="PROSITE" id="PS50089"/>
    </source>
</evidence>
<feature type="region of interest" description="Disordered" evidence="2">
    <location>
        <begin position="116"/>
        <end position="154"/>
    </location>
</feature>
<keyword evidence="1" id="KW-0862">Zinc</keyword>
<keyword evidence="5" id="KW-1185">Reference proteome</keyword>
<reference evidence="4" key="1">
    <citation type="submission" date="2023-10" db="EMBL/GenBank/DDBJ databases">
        <authorList>
            <person name="Chen Y."/>
            <person name="Shah S."/>
            <person name="Dougan E. K."/>
            <person name="Thang M."/>
            <person name="Chan C."/>
        </authorList>
    </citation>
    <scope>NUCLEOTIDE SEQUENCE [LARGE SCALE GENOMIC DNA]</scope>
</reference>
<sequence>MAAGTPPRGGAASVGTRSASCERWRSTVARAQAEASLDLGSIQRAQQRELCFRKCKAAKGLALRTRALVAETLLQMSQATVGKDHQAARDRCAKAAAASRERHDRHHELLERVQQGARRWSLQGSARPRPRRILSAGHAMERSRSPSPRSLDSEALLRGVTSSDESALQETRALVGASGAGLDSDRSPTQSSSSACEGGRAGRAGTSSGPSRVDTLLQALRSEPAEDLERAAKFGLYEAYLAEVESIREILIKFHSESCPLLDQQVATWMDGQLREVDSRQKMGTFETGDWFVYHMMRQAHANNCNMTSKLDLWEEKIRNLCAGDPQPCPICLEHYSCDRPSQTLGCCHKACNRCWGNWTKLMHGMGKAAFCPSCHRKEFLSSLSAPAEVAAVRARSPRSPPPPSTKISL</sequence>
<evidence type="ECO:0000256" key="2">
    <source>
        <dbReference type="SAM" id="MobiDB-lite"/>
    </source>
</evidence>
<dbReference type="InterPro" id="IPR013083">
    <property type="entry name" value="Znf_RING/FYVE/PHD"/>
</dbReference>
<dbReference type="SUPFAM" id="SSF57850">
    <property type="entry name" value="RING/U-box"/>
    <property type="match status" value="1"/>
</dbReference>
<keyword evidence="1" id="KW-0863">Zinc-finger</keyword>
<organism evidence="4 5">
    <name type="scientific">Prorocentrum cordatum</name>
    <dbReference type="NCBI Taxonomy" id="2364126"/>
    <lineage>
        <taxon>Eukaryota</taxon>
        <taxon>Sar</taxon>
        <taxon>Alveolata</taxon>
        <taxon>Dinophyceae</taxon>
        <taxon>Prorocentrales</taxon>
        <taxon>Prorocentraceae</taxon>
        <taxon>Prorocentrum</taxon>
    </lineage>
</organism>
<comment type="caution">
    <text evidence="4">The sequence shown here is derived from an EMBL/GenBank/DDBJ whole genome shotgun (WGS) entry which is preliminary data.</text>
</comment>
<name>A0ABN9WAV2_9DINO</name>
<dbReference type="PROSITE" id="PS50089">
    <property type="entry name" value="ZF_RING_2"/>
    <property type="match status" value="1"/>
</dbReference>
<evidence type="ECO:0000313" key="4">
    <source>
        <dbReference type="EMBL" id="CAK0883374.1"/>
    </source>
</evidence>
<evidence type="ECO:0000256" key="1">
    <source>
        <dbReference type="PROSITE-ProRule" id="PRU00175"/>
    </source>
</evidence>
<dbReference type="InterPro" id="IPR001841">
    <property type="entry name" value="Znf_RING"/>
</dbReference>
<evidence type="ECO:0000313" key="5">
    <source>
        <dbReference type="Proteomes" id="UP001189429"/>
    </source>
</evidence>
<feature type="region of interest" description="Disordered" evidence="2">
    <location>
        <begin position="176"/>
        <end position="212"/>
    </location>
</feature>
<dbReference type="EMBL" id="CAUYUJ010018406">
    <property type="protein sequence ID" value="CAK0883374.1"/>
    <property type="molecule type" value="Genomic_DNA"/>
</dbReference>
<dbReference type="Proteomes" id="UP001189429">
    <property type="component" value="Unassembled WGS sequence"/>
</dbReference>
<keyword evidence="1" id="KW-0479">Metal-binding</keyword>
<accession>A0ABN9WAV2</accession>
<dbReference type="Gene3D" id="3.30.40.10">
    <property type="entry name" value="Zinc/RING finger domain, C3HC4 (zinc finger)"/>
    <property type="match status" value="1"/>
</dbReference>
<feature type="compositionally biased region" description="Low complexity" evidence="2">
    <location>
        <begin position="203"/>
        <end position="212"/>
    </location>
</feature>
<protein>
    <recommendedName>
        <fullName evidence="3">RING-type domain-containing protein</fullName>
    </recommendedName>
</protein>
<proteinExistence type="predicted"/>
<feature type="domain" description="RING-type" evidence="3">
    <location>
        <begin position="329"/>
        <end position="376"/>
    </location>
</feature>
<gene>
    <name evidence="4" type="ORF">PCOR1329_LOCUS65607</name>
</gene>